<sequence length="267" mass="30184">MSKESSLAPSLFDDGEIGTGTSAPVQLKPVQKSLLDFLYEGFYLVFLLKNGYIPHSASQLQSQLIDFLANFENQARRAIFSAENIHDVKYAFCALVDETIMIQQTAAMETIKAKWEVSPLQLSLFGSQLAGEKFFNTLENLRAQGVERLAALEVFHYCLLLGFQGKYRLEAPEKINYLIARLTDEIDFLKGKKKEFSPFWAIPDQIRYVIRSEIPVGLILIMLTIFAAIAFSGIHYVLVQHRIKTMTPFSEVIAAPQQQAHLTIYLP</sequence>
<dbReference type="NCBIfam" id="TIGR03349">
    <property type="entry name" value="IV_VI_DotU"/>
    <property type="match status" value="1"/>
</dbReference>
<evidence type="ECO:0000259" key="2">
    <source>
        <dbReference type="Pfam" id="PF09850"/>
    </source>
</evidence>
<feature type="domain" description="Type IV / VI secretion system DotU" evidence="2">
    <location>
        <begin position="34"/>
        <end position="236"/>
    </location>
</feature>
<dbReference type="RefSeq" id="WP_076879020.1">
    <property type="nucleotide sequence ID" value="NZ_MLCN01000036.1"/>
</dbReference>
<reference evidence="3 4" key="1">
    <citation type="submission" date="2016-10" db="EMBL/GenBank/DDBJ databases">
        <title>Draft Genome sequence of Alkanindiges sp. strain H1.</title>
        <authorList>
            <person name="Subhash Y."/>
            <person name="Lee S."/>
        </authorList>
    </citation>
    <scope>NUCLEOTIDE SEQUENCE [LARGE SCALE GENOMIC DNA]</scope>
    <source>
        <strain evidence="3 4">H1</strain>
    </source>
</reference>
<keyword evidence="1" id="KW-0812">Transmembrane</keyword>
<dbReference type="Gene3D" id="1.25.40.590">
    <property type="entry name" value="Type IV / VI secretion system, DotU"/>
    <property type="match status" value="1"/>
</dbReference>
<evidence type="ECO:0000313" key="4">
    <source>
        <dbReference type="Proteomes" id="UP000192132"/>
    </source>
</evidence>
<protein>
    <recommendedName>
        <fullName evidence="2">Type IV / VI secretion system DotU domain-containing protein</fullName>
    </recommendedName>
</protein>
<dbReference type="InterPro" id="IPR017732">
    <property type="entry name" value="T4/T6SS_DotU"/>
</dbReference>
<dbReference type="PANTHER" id="PTHR38033">
    <property type="entry name" value="MEMBRANE PROTEIN-RELATED"/>
    <property type="match status" value="1"/>
</dbReference>
<name>A0A1S8CSI2_9GAMM</name>
<dbReference type="Pfam" id="PF09850">
    <property type="entry name" value="DotU"/>
    <property type="match status" value="1"/>
</dbReference>
<proteinExistence type="predicted"/>
<dbReference type="EMBL" id="MLCN01000036">
    <property type="protein sequence ID" value="ONG38244.1"/>
    <property type="molecule type" value="Genomic_DNA"/>
</dbReference>
<dbReference type="AlphaFoldDB" id="A0A1S8CSI2"/>
<organism evidence="3 4">
    <name type="scientific">Alkanindiges hydrocarboniclasticus</name>
    <dbReference type="NCBI Taxonomy" id="1907941"/>
    <lineage>
        <taxon>Bacteria</taxon>
        <taxon>Pseudomonadati</taxon>
        <taxon>Pseudomonadota</taxon>
        <taxon>Gammaproteobacteria</taxon>
        <taxon>Moraxellales</taxon>
        <taxon>Moraxellaceae</taxon>
        <taxon>Alkanindiges</taxon>
    </lineage>
</organism>
<dbReference type="STRING" id="1907941.BKE30_12935"/>
<dbReference type="OrthoDB" id="345640at2"/>
<evidence type="ECO:0000313" key="3">
    <source>
        <dbReference type="EMBL" id="ONG38244.1"/>
    </source>
</evidence>
<dbReference type="PANTHER" id="PTHR38033:SF1">
    <property type="entry name" value="DOTU FAMILY TYPE IV_VI SECRETION SYSTEM PROTEIN"/>
    <property type="match status" value="1"/>
</dbReference>
<keyword evidence="1" id="KW-0472">Membrane</keyword>
<dbReference type="InterPro" id="IPR038522">
    <property type="entry name" value="T4/T6SS_DotU_sf"/>
</dbReference>
<accession>A0A1S8CSI2</accession>
<comment type="caution">
    <text evidence="3">The sequence shown here is derived from an EMBL/GenBank/DDBJ whole genome shotgun (WGS) entry which is preliminary data.</text>
</comment>
<keyword evidence="1" id="KW-1133">Transmembrane helix</keyword>
<gene>
    <name evidence="3" type="ORF">BKE30_12935</name>
</gene>
<feature type="transmembrane region" description="Helical" evidence="1">
    <location>
        <begin position="216"/>
        <end position="239"/>
    </location>
</feature>
<dbReference type="Proteomes" id="UP000192132">
    <property type="component" value="Unassembled WGS sequence"/>
</dbReference>
<keyword evidence="4" id="KW-1185">Reference proteome</keyword>
<evidence type="ECO:0000256" key="1">
    <source>
        <dbReference type="SAM" id="Phobius"/>
    </source>
</evidence>